<gene>
    <name evidence="1" type="ORF">ACFQZM_28205</name>
</gene>
<accession>A0ABW2XQU2</accession>
<name>A0ABW2XQU2_9ACTN</name>
<dbReference type="Proteomes" id="UP001597063">
    <property type="component" value="Unassembled WGS sequence"/>
</dbReference>
<sequence length="65" mass="7412">MFHTDVMYAIAEERGRERRAEAQAARDARRARRARAYWAEQAELVAARLPGRRAKAPSCRTVGAR</sequence>
<keyword evidence="2" id="KW-1185">Reference proteome</keyword>
<dbReference type="RefSeq" id="WP_131760794.1">
    <property type="nucleotide sequence ID" value="NZ_CAACUY010000130.1"/>
</dbReference>
<reference evidence="2" key="1">
    <citation type="journal article" date="2019" name="Int. J. Syst. Evol. Microbiol.">
        <title>The Global Catalogue of Microorganisms (GCM) 10K type strain sequencing project: providing services to taxonomists for standard genome sequencing and annotation.</title>
        <authorList>
            <consortium name="The Broad Institute Genomics Platform"/>
            <consortium name="The Broad Institute Genome Sequencing Center for Infectious Disease"/>
            <person name="Wu L."/>
            <person name="Ma J."/>
        </authorList>
    </citation>
    <scope>NUCLEOTIDE SEQUENCE [LARGE SCALE GENOMIC DNA]</scope>
    <source>
        <strain evidence="2">JCM 9371</strain>
    </source>
</reference>
<proteinExistence type="predicted"/>
<dbReference type="EMBL" id="JBHTGP010000013">
    <property type="protein sequence ID" value="MFD0688409.1"/>
    <property type="molecule type" value="Genomic_DNA"/>
</dbReference>
<comment type="caution">
    <text evidence="1">The sequence shown here is derived from an EMBL/GenBank/DDBJ whole genome shotgun (WGS) entry which is preliminary data.</text>
</comment>
<protein>
    <submittedName>
        <fullName evidence="1">Uncharacterized protein</fullName>
    </submittedName>
</protein>
<evidence type="ECO:0000313" key="2">
    <source>
        <dbReference type="Proteomes" id="UP001597063"/>
    </source>
</evidence>
<organism evidence="1 2">
    <name type="scientific">Actinomadura fibrosa</name>
    <dbReference type="NCBI Taxonomy" id="111802"/>
    <lineage>
        <taxon>Bacteria</taxon>
        <taxon>Bacillati</taxon>
        <taxon>Actinomycetota</taxon>
        <taxon>Actinomycetes</taxon>
        <taxon>Streptosporangiales</taxon>
        <taxon>Thermomonosporaceae</taxon>
        <taxon>Actinomadura</taxon>
    </lineage>
</organism>
<evidence type="ECO:0000313" key="1">
    <source>
        <dbReference type="EMBL" id="MFD0688409.1"/>
    </source>
</evidence>